<dbReference type="EMBL" id="MFBD01000010">
    <property type="protein sequence ID" value="OGD89176.1"/>
    <property type="molecule type" value="Genomic_DNA"/>
</dbReference>
<dbReference type="STRING" id="1797714.A3D04_03585"/>
<dbReference type="SUPFAM" id="SSF51182">
    <property type="entry name" value="RmlC-like cupins"/>
    <property type="match status" value="1"/>
</dbReference>
<reference evidence="2 3" key="1">
    <citation type="journal article" date="2016" name="Nat. Commun.">
        <title>Thousands of microbial genomes shed light on interconnected biogeochemical processes in an aquifer system.</title>
        <authorList>
            <person name="Anantharaman K."/>
            <person name="Brown C.T."/>
            <person name="Hug L.A."/>
            <person name="Sharon I."/>
            <person name="Castelle C.J."/>
            <person name="Probst A.J."/>
            <person name="Thomas B.C."/>
            <person name="Singh A."/>
            <person name="Wilkins M.J."/>
            <person name="Karaoz U."/>
            <person name="Brodie E.L."/>
            <person name="Williams K.H."/>
            <person name="Hubbard S.S."/>
            <person name="Banfield J.F."/>
        </authorList>
    </citation>
    <scope>NUCLEOTIDE SEQUENCE [LARGE SCALE GENOMIC DNA]</scope>
</reference>
<protein>
    <recommendedName>
        <fullName evidence="1">Cupin type-2 domain-containing protein</fullName>
    </recommendedName>
</protein>
<dbReference type="AlphaFoldDB" id="A0A1F5GBE6"/>
<feature type="domain" description="Cupin type-2" evidence="1">
    <location>
        <begin position="42"/>
        <end position="86"/>
    </location>
</feature>
<name>A0A1F5GBE6_9BACT</name>
<accession>A0A1F5GBE6</accession>
<comment type="caution">
    <text evidence="2">The sequence shown here is derived from an EMBL/GenBank/DDBJ whole genome shotgun (WGS) entry which is preliminary data.</text>
</comment>
<dbReference type="Gene3D" id="2.60.120.10">
    <property type="entry name" value="Jelly Rolls"/>
    <property type="match status" value="1"/>
</dbReference>
<organism evidence="2 3">
    <name type="scientific">Candidatus Curtissbacteria bacterium RIFCSPHIGHO2_02_FULL_40_16b</name>
    <dbReference type="NCBI Taxonomy" id="1797714"/>
    <lineage>
        <taxon>Bacteria</taxon>
        <taxon>Candidatus Curtissiibacteriota</taxon>
    </lineage>
</organism>
<proteinExistence type="predicted"/>
<gene>
    <name evidence="2" type="ORF">A3D04_03585</name>
</gene>
<evidence type="ECO:0000259" key="1">
    <source>
        <dbReference type="Pfam" id="PF07883"/>
    </source>
</evidence>
<dbReference type="InterPro" id="IPR011051">
    <property type="entry name" value="RmlC_Cupin_sf"/>
</dbReference>
<dbReference type="Proteomes" id="UP000177369">
    <property type="component" value="Unassembled WGS sequence"/>
</dbReference>
<dbReference type="InterPro" id="IPR013096">
    <property type="entry name" value="Cupin_2"/>
</dbReference>
<evidence type="ECO:0000313" key="2">
    <source>
        <dbReference type="EMBL" id="OGD89176.1"/>
    </source>
</evidence>
<sequence length="112" mass="12544">MLSIVKTKDIDEESFGAVKVKNLFSDRDLLTISAAMIRVEGVNRRHRNNKSDEFHFILSGTGSYVDEEEGSQVGAGDLVHIPRGQAYENSGQMTLLVFSSPSYDEKEIEYLD</sequence>
<dbReference type="InterPro" id="IPR014710">
    <property type="entry name" value="RmlC-like_jellyroll"/>
</dbReference>
<evidence type="ECO:0000313" key="3">
    <source>
        <dbReference type="Proteomes" id="UP000177369"/>
    </source>
</evidence>
<dbReference type="Pfam" id="PF07883">
    <property type="entry name" value="Cupin_2"/>
    <property type="match status" value="1"/>
</dbReference>